<organism evidence="1 2">
    <name type="scientific">Mycoplasma haemofelis (strain Ohio2)</name>
    <dbReference type="NCBI Taxonomy" id="859194"/>
    <lineage>
        <taxon>Bacteria</taxon>
        <taxon>Bacillati</taxon>
        <taxon>Mycoplasmatota</taxon>
        <taxon>Mollicutes</taxon>
        <taxon>Mycoplasmataceae</taxon>
        <taxon>Mycoplasma</taxon>
    </lineage>
</organism>
<name>F6FJK2_MYCHI</name>
<dbReference type="EMBL" id="CP002808">
    <property type="protein sequence ID" value="AEG73357.1"/>
    <property type="molecule type" value="Genomic_DNA"/>
</dbReference>
<evidence type="ECO:0000313" key="1">
    <source>
        <dbReference type="EMBL" id="AEG73357.1"/>
    </source>
</evidence>
<reference evidence="1 2" key="1">
    <citation type="journal article" date="2011" name="J. Bacteriol.">
        <title>Complete genome sequences of two hemotropic Mycoplasmas, Mycoplasma haemofelis strain Ohio2 and Mycoplasma suis strain Illinois.</title>
        <authorList>
            <person name="Messick J.B."/>
            <person name="Santos A.P."/>
            <person name="Guimaraes A.M."/>
        </authorList>
    </citation>
    <scope>NUCLEOTIDE SEQUENCE [LARGE SCALE GENOMIC DNA]</scope>
    <source>
        <strain evidence="1 2">Ohio2</strain>
    </source>
</reference>
<dbReference type="KEGG" id="mhf:MHF_1112"/>
<dbReference type="HOGENOM" id="CLU_111546_1_0_14"/>
<reference key="2">
    <citation type="submission" date="2011-05" db="EMBL/GenBank/DDBJ databases">
        <title>The Genome of Mycoplasma haemofelis Strain Ohio2, a pathogenic hemoplasma of the cat.</title>
        <authorList>
            <person name="Santos A.P."/>
            <person name="Guimaraes A.M.S."/>
            <person name="SanMiguel P.J."/>
            <person name="Martin S.W."/>
            <person name="Messick J.B."/>
        </authorList>
    </citation>
    <scope>NUCLEOTIDE SEQUENCE</scope>
    <source>
        <strain>Ohio2</strain>
    </source>
</reference>
<gene>
    <name evidence="1" type="ordered locus">MHF_1112</name>
</gene>
<protein>
    <submittedName>
        <fullName evidence="1">Uncharacterized protein</fullName>
    </submittedName>
</protein>
<dbReference type="AlphaFoldDB" id="F6FJK2"/>
<proteinExistence type="predicted"/>
<accession>F6FJK2</accession>
<dbReference type="BioCyc" id="MHAE859194:G1GR7-1104-MONOMER"/>
<dbReference type="Proteomes" id="UP000007952">
    <property type="component" value="Chromosome"/>
</dbReference>
<evidence type="ECO:0000313" key="2">
    <source>
        <dbReference type="Proteomes" id="UP000007952"/>
    </source>
</evidence>
<sequence>MAYQTLKIVTLSGGCAAAGGGVAGGFLISSSKSVEDSHKKKDSLESNDPVKKCVLYIAGVSGNGNSKTVTEISKKVEESEIEKFLEDKKEGGNFASDVKRACEGSNKHFPSENNLNVFVYQETTGEKRWIYSQSLQQDWFNKSEVKQTFNTPTKTVAS</sequence>